<keyword evidence="3" id="KW-1185">Reference proteome</keyword>
<feature type="compositionally biased region" description="Low complexity" evidence="1">
    <location>
        <begin position="67"/>
        <end position="82"/>
    </location>
</feature>
<name>A0AAN7BGG7_9PEZI</name>
<accession>A0AAN7BGG7</accession>
<dbReference type="Proteomes" id="UP001301958">
    <property type="component" value="Unassembled WGS sequence"/>
</dbReference>
<evidence type="ECO:0000256" key="1">
    <source>
        <dbReference type="SAM" id="MobiDB-lite"/>
    </source>
</evidence>
<feature type="region of interest" description="Disordered" evidence="1">
    <location>
        <begin position="262"/>
        <end position="292"/>
    </location>
</feature>
<gene>
    <name evidence="2" type="ORF">QBC38DRAFT_138834</name>
</gene>
<reference evidence="2" key="2">
    <citation type="submission" date="2023-05" db="EMBL/GenBank/DDBJ databases">
        <authorList>
            <consortium name="Lawrence Berkeley National Laboratory"/>
            <person name="Steindorff A."/>
            <person name="Hensen N."/>
            <person name="Bonometti L."/>
            <person name="Westerberg I."/>
            <person name="Brannstrom I.O."/>
            <person name="Guillou S."/>
            <person name="Cros-Aarteil S."/>
            <person name="Calhoun S."/>
            <person name="Haridas S."/>
            <person name="Kuo A."/>
            <person name="Mondo S."/>
            <person name="Pangilinan J."/>
            <person name="Riley R."/>
            <person name="Labutti K."/>
            <person name="Andreopoulos B."/>
            <person name="Lipzen A."/>
            <person name="Chen C."/>
            <person name="Yanf M."/>
            <person name="Daum C."/>
            <person name="Ng V."/>
            <person name="Clum A."/>
            <person name="Ohm R."/>
            <person name="Martin F."/>
            <person name="Silar P."/>
            <person name="Natvig D."/>
            <person name="Lalanne C."/>
            <person name="Gautier V."/>
            <person name="Ament-Velasquez S.L."/>
            <person name="Kruys A."/>
            <person name="Hutchinson M.I."/>
            <person name="Powell A.J."/>
            <person name="Barry K."/>
            <person name="Miller A.N."/>
            <person name="Grigoriev I.V."/>
            <person name="Debuchy R."/>
            <person name="Gladieux P."/>
            <person name="Thoren M.H."/>
            <person name="Johannesson H."/>
        </authorList>
    </citation>
    <scope>NUCLEOTIDE SEQUENCE</scope>
    <source>
        <strain evidence="2">CBS 990.96</strain>
    </source>
</reference>
<feature type="region of interest" description="Disordered" evidence="1">
    <location>
        <begin position="54"/>
        <end position="88"/>
    </location>
</feature>
<dbReference type="EMBL" id="MU865572">
    <property type="protein sequence ID" value="KAK4221215.1"/>
    <property type="molecule type" value="Genomic_DNA"/>
</dbReference>
<evidence type="ECO:0000313" key="3">
    <source>
        <dbReference type="Proteomes" id="UP001301958"/>
    </source>
</evidence>
<comment type="caution">
    <text evidence="2">The sequence shown here is derived from an EMBL/GenBank/DDBJ whole genome shotgun (WGS) entry which is preliminary data.</text>
</comment>
<proteinExistence type="predicted"/>
<evidence type="ECO:0000313" key="2">
    <source>
        <dbReference type="EMBL" id="KAK4221215.1"/>
    </source>
</evidence>
<organism evidence="2 3">
    <name type="scientific">Podospora fimiseda</name>
    <dbReference type="NCBI Taxonomy" id="252190"/>
    <lineage>
        <taxon>Eukaryota</taxon>
        <taxon>Fungi</taxon>
        <taxon>Dikarya</taxon>
        <taxon>Ascomycota</taxon>
        <taxon>Pezizomycotina</taxon>
        <taxon>Sordariomycetes</taxon>
        <taxon>Sordariomycetidae</taxon>
        <taxon>Sordariales</taxon>
        <taxon>Podosporaceae</taxon>
        <taxon>Podospora</taxon>
    </lineage>
</organism>
<reference evidence="2" key="1">
    <citation type="journal article" date="2023" name="Mol. Phylogenet. Evol.">
        <title>Genome-scale phylogeny and comparative genomics of the fungal order Sordariales.</title>
        <authorList>
            <person name="Hensen N."/>
            <person name="Bonometti L."/>
            <person name="Westerberg I."/>
            <person name="Brannstrom I.O."/>
            <person name="Guillou S."/>
            <person name="Cros-Aarteil S."/>
            <person name="Calhoun S."/>
            <person name="Haridas S."/>
            <person name="Kuo A."/>
            <person name="Mondo S."/>
            <person name="Pangilinan J."/>
            <person name="Riley R."/>
            <person name="LaButti K."/>
            <person name="Andreopoulos B."/>
            <person name="Lipzen A."/>
            <person name="Chen C."/>
            <person name="Yan M."/>
            <person name="Daum C."/>
            <person name="Ng V."/>
            <person name="Clum A."/>
            <person name="Steindorff A."/>
            <person name="Ohm R.A."/>
            <person name="Martin F."/>
            <person name="Silar P."/>
            <person name="Natvig D.O."/>
            <person name="Lalanne C."/>
            <person name="Gautier V."/>
            <person name="Ament-Velasquez S.L."/>
            <person name="Kruys A."/>
            <person name="Hutchinson M.I."/>
            <person name="Powell A.J."/>
            <person name="Barry K."/>
            <person name="Miller A.N."/>
            <person name="Grigoriev I.V."/>
            <person name="Debuchy R."/>
            <person name="Gladieux P."/>
            <person name="Hiltunen Thoren M."/>
            <person name="Johannesson H."/>
        </authorList>
    </citation>
    <scope>NUCLEOTIDE SEQUENCE</scope>
    <source>
        <strain evidence="2">CBS 990.96</strain>
    </source>
</reference>
<dbReference type="AlphaFoldDB" id="A0AAN7BGG7"/>
<feature type="compositionally biased region" description="Low complexity" evidence="1">
    <location>
        <begin position="262"/>
        <end position="283"/>
    </location>
</feature>
<protein>
    <submittedName>
        <fullName evidence="2">Uncharacterized protein</fullName>
    </submittedName>
</protein>
<sequence length="292" mass="33718">MNNPNNPPGHIDPDEIHQFIRNLRPSDGAGSYPQSYHNFVPRSTHSVSIDLSAYGGSNYPRSEREYTTTTSSRSSRTQPQSTIMSSGQSTATRSYYSHHWDDQSVASYRTDVSSAPSRRSHIQDFNAQAHHATAPHDQSLWCEFSELLGCNAMFALNDRNGWINHHVEHFGDNNIPSKSRCWFCDGRHFIARHQSQTYEKFVDRLEHIHRHIMEDDRLTADHTRPDFDVVDHMHQIGLLSQERYDTAMTFDELPNEYQLPAWATSSSSSRPRGQQRQPAQSVVVRERRQRRL</sequence>